<proteinExistence type="predicted"/>
<feature type="region of interest" description="Disordered" evidence="1">
    <location>
        <begin position="1"/>
        <end position="21"/>
    </location>
</feature>
<feature type="compositionally biased region" description="Basic and acidic residues" evidence="1">
    <location>
        <begin position="71"/>
        <end position="91"/>
    </location>
</feature>
<dbReference type="Proteomes" id="UP001291623">
    <property type="component" value="Unassembled WGS sequence"/>
</dbReference>
<organism evidence="2 3">
    <name type="scientific">Anisodus tanguticus</name>
    <dbReference type="NCBI Taxonomy" id="243964"/>
    <lineage>
        <taxon>Eukaryota</taxon>
        <taxon>Viridiplantae</taxon>
        <taxon>Streptophyta</taxon>
        <taxon>Embryophyta</taxon>
        <taxon>Tracheophyta</taxon>
        <taxon>Spermatophyta</taxon>
        <taxon>Magnoliopsida</taxon>
        <taxon>eudicotyledons</taxon>
        <taxon>Gunneridae</taxon>
        <taxon>Pentapetalae</taxon>
        <taxon>asterids</taxon>
        <taxon>lamiids</taxon>
        <taxon>Solanales</taxon>
        <taxon>Solanaceae</taxon>
        <taxon>Solanoideae</taxon>
        <taxon>Hyoscyameae</taxon>
        <taxon>Anisodus</taxon>
    </lineage>
</organism>
<dbReference type="EMBL" id="JAVYJV010000016">
    <property type="protein sequence ID" value="KAK4349783.1"/>
    <property type="molecule type" value="Genomic_DNA"/>
</dbReference>
<feature type="region of interest" description="Disordered" evidence="1">
    <location>
        <begin position="56"/>
        <end position="112"/>
    </location>
</feature>
<accession>A0AAE1RDX8</accession>
<protein>
    <submittedName>
        <fullName evidence="2">Uncharacterized protein</fullName>
    </submittedName>
</protein>
<comment type="caution">
    <text evidence="2">The sequence shown here is derived from an EMBL/GenBank/DDBJ whole genome shotgun (WGS) entry which is preliminary data.</text>
</comment>
<evidence type="ECO:0000313" key="3">
    <source>
        <dbReference type="Proteomes" id="UP001291623"/>
    </source>
</evidence>
<gene>
    <name evidence="2" type="ORF">RND71_029096</name>
</gene>
<name>A0AAE1RDX8_9SOLA</name>
<reference evidence="2" key="1">
    <citation type="submission" date="2023-12" db="EMBL/GenBank/DDBJ databases">
        <title>Genome assembly of Anisodus tanguticus.</title>
        <authorList>
            <person name="Wang Y.-J."/>
        </authorList>
    </citation>
    <scope>NUCLEOTIDE SEQUENCE</scope>
    <source>
        <strain evidence="2">KB-2021</strain>
        <tissue evidence="2">Leaf</tissue>
    </source>
</reference>
<sequence length="112" mass="12756">MAAEMWNGPLRGGPSTLKERGTPQILLTISQSPKLMYDERIYDAIEELERHWTKSWESVNQEPPGYAGYNSDKDDNQAERAKVADDSENFPRDSILPMRGQRVGSPQQFTLD</sequence>
<evidence type="ECO:0000313" key="2">
    <source>
        <dbReference type="EMBL" id="KAK4349783.1"/>
    </source>
</evidence>
<dbReference type="AlphaFoldDB" id="A0AAE1RDX8"/>
<evidence type="ECO:0000256" key="1">
    <source>
        <dbReference type="SAM" id="MobiDB-lite"/>
    </source>
</evidence>
<keyword evidence="3" id="KW-1185">Reference proteome</keyword>